<proteinExistence type="predicted"/>
<keyword evidence="2" id="KW-0732">Signal</keyword>
<protein>
    <recommendedName>
        <fullName evidence="5">Phosphatidylethanolamine-binding protein</fullName>
    </recommendedName>
</protein>
<dbReference type="VEuPathDB" id="FungiDB:VP01_109g3"/>
<dbReference type="AlphaFoldDB" id="A0A0L6VSY9"/>
<comment type="caution">
    <text evidence="3">The sequence shown here is derived from an EMBL/GenBank/DDBJ whole genome shotgun (WGS) entry which is preliminary data.</text>
</comment>
<evidence type="ECO:0008006" key="5">
    <source>
        <dbReference type="Google" id="ProtNLM"/>
    </source>
</evidence>
<evidence type="ECO:0000313" key="3">
    <source>
        <dbReference type="EMBL" id="KNZ63804.1"/>
    </source>
</evidence>
<accession>A0A0L6VSY9</accession>
<feature type="chain" id="PRO_5005568756" description="Phosphatidylethanolamine-binding protein" evidence="2">
    <location>
        <begin position="22"/>
        <end position="361"/>
    </location>
</feature>
<dbReference type="OrthoDB" id="2506647at2759"/>
<dbReference type="SUPFAM" id="SSF49777">
    <property type="entry name" value="PEBP-like"/>
    <property type="match status" value="1"/>
</dbReference>
<dbReference type="Proteomes" id="UP000037035">
    <property type="component" value="Unassembled WGS sequence"/>
</dbReference>
<feature type="compositionally biased region" description="Polar residues" evidence="1">
    <location>
        <begin position="292"/>
        <end position="334"/>
    </location>
</feature>
<sequence length="361" mass="38706">MWAPLVRVAFGLSWAAHMASSKSIAPRQEQCASATSDAERAACSMLAAFGGSSIIPQVSFFIANYPRAFIRETHEKLHLPYQIMPDFSPKAALSVKYGDVVIGGAQQMSPSKVVAQPFLSLSFISNNPQLLQQTYLILGLEYQPKSKSVTPFWLQTSVKIDKATGDMTSPVAVSNCLKMNDGPMVKYKSPNPSQGSGTHEYIFLVFQDPGLGALSNRDPQIAAMISGASDFLPFLASLKPSNSVIAGSFFKSTFDGIPVLPTPKEKAPQSPPATTRTENQSTAVQPDATVRSEPQTPKQSFQTSPSPDTLVPSATQNSALTQSAGSNQTETGQNSTSSSASNLISQKYSTPLCLEHEYLTN</sequence>
<keyword evidence="4" id="KW-1185">Reference proteome</keyword>
<dbReference type="Gene3D" id="3.90.280.10">
    <property type="entry name" value="PEBP-like"/>
    <property type="match status" value="1"/>
</dbReference>
<evidence type="ECO:0000313" key="4">
    <source>
        <dbReference type="Proteomes" id="UP000037035"/>
    </source>
</evidence>
<dbReference type="InterPro" id="IPR036610">
    <property type="entry name" value="PEBP-like_sf"/>
</dbReference>
<feature type="signal peptide" evidence="2">
    <location>
        <begin position="1"/>
        <end position="21"/>
    </location>
</feature>
<gene>
    <name evidence="3" type="ORF">VP01_109g3</name>
</gene>
<organism evidence="3 4">
    <name type="scientific">Puccinia sorghi</name>
    <dbReference type="NCBI Taxonomy" id="27349"/>
    <lineage>
        <taxon>Eukaryota</taxon>
        <taxon>Fungi</taxon>
        <taxon>Dikarya</taxon>
        <taxon>Basidiomycota</taxon>
        <taxon>Pucciniomycotina</taxon>
        <taxon>Pucciniomycetes</taxon>
        <taxon>Pucciniales</taxon>
        <taxon>Pucciniaceae</taxon>
        <taxon>Puccinia</taxon>
    </lineage>
</organism>
<name>A0A0L6VSY9_9BASI</name>
<feature type="region of interest" description="Disordered" evidence="1">
    <location>
        <begin position="260"/>
        <end position="342"/>
    </location>
</feature>
<reference evidence="3 4" key="1">
    <citation type="submission" date="2015-08" db="EMBL/GenBank/DDBJ databases">
        <title>Next Generation Sequencing and Analysis of the Genome of Puccinia sorghi L Schw, the Causal Agent of Maize Common Rust.</title>
        <authorList>
            <person name="Rochi L."/>
            <person name="Burguener G."/>
            <person name="Darino M."/>
            <person name="Turjanski A."/>
            <person name="Kreff E."/>
            <person name="Dieguez M.J."/>
            <person name="Sacco F."/>
        </authorList>
    </citation>
    <scope>NUCLEOTIDE SEQUENCE [LARGE SCALE GENOMIC DNA]</scope>
    <source>
        <strain evidence="3 4">RO10H11247</strain>
    </source>
</reference>
<feature type="compositionally biased region" description="Polar residues" evidence="1">
    <location>
        <begin position="272"/>
        <end position="284"/>
    </location>
</feature>
<dbReference type="EMBL" id="LAVV01001110">
    <property type="protein sequence ID" value="KNZ63804.1"/>
    <property type="molecule type" value="Genomic_DNA"/>
</dbReference>
<evidence type="ECO:0000256" key="2">
    <source>
        <dbReference type="SAM" id="SignalP"/>
    </source>
</evidence>
<evidence type="ECO:0000256" key="1">
    <source>
        <dbReference type="SAM" id="MobiDB-lite"/>
    </source>
</evidence>